<reference evidence="2 3" key="1">
    <citation type="submission" date="2019-07" db="EMBL/GenBank/DDBJ databases">
        <title>Whole genome shotgun sequence of Thiobacillus plumbophilus NBRC 107929.</title>
        <authorList>
            <person name="Hosoyama A."/>
            <person name="Uohara A."/>
            <person name="Ohji S."/>
            <person name="Ichikawa N."/>
        </authorList>
    </citation>
    <scope>NUCLEOTIDE SEQUENCE [LARGE SCALE GENOMIC DNA]</scope>
    <source>
        <strain evidence="2 3">NBRC 107929</strain>
    </source>
</reference>
<evidence type="ECO:0000256" key="1">
    <source>
        <dbReference type="SAM" id="Phobius"/>
    </source>
</evidence>
<keyword evidence="1" id="KW-0472">Membrane</keyword>
<keyword evidence="3" id="KW-1185">Reference proteome</keyword>
<proteinExistence type="predicted"/>
<sequence>MSQQINLYNPLFRRQKKYFSTVTMLQALGLTLLGSLLVYGYAWYRTSELEQRSLQTAESYQATQVRLAQATAAFGPRQPSKLLQDEIVRTDGQVKARRQIIDLLGKGELGNTQGFSEYLRALSRQTLGGLWITGFHVSGTGSDMAINGRTLQPELVPVFINRLKKEPVLAGKTFSMLEMSLPEAGKAADGKPAPPPPYIEFSLRKMQVESAK</sequence>
<dbReference type="Proteomes" id="UP000321337">
    <property type="component" value="Unassembled WGS sequence"/>
</dbReference>
<protein>
    <recommendedName>
        <fullName evidence="4">MSHA biogenesis protein MshI</fullName>
    </recommendedName>
</protein>
<keyword evidence="1" id="KW-1133">Transmembrane helix</keyword>
<evidence type="ECO:0008006" key="4">
    <source>
        <dbReference type="Google" id="ProtNLM"/>
    </source>
</evidence>
<dbReference type="RefSeq" id="WP_147072565.1">
    <property type="nucleotide sequence ID" value="NZ_AP021884.1"/>
</dbReference>
<keyword evidence="1" id="KW-0812">Transmembrane</keyword>
<name>A0A512L7L5_9PROT</name>
<organism evidence="2 3">
    <name type="scientific">Sulfuriferula plumbiphila</name>
    <dbReference type="NCBI Taxonomy" id="171865"/>
    <lineage>
        <taxon>Bacteria</taxon>
        <taxon>Pseudomonadati</taxon>
        <taxon>Pseudomonadota</taxon>
        <taxon>Betaproteobacteria</taxon>
        <taxon>Nitrosomonadales</taxon>
        <taxon>Sulfuricellaceae</taxon>
        <taxon>Sulfuriferula</taxon>
    </lineage>
</organism>
<dbReference type="OrthoDB" id="5405677at2"/>
<dbReference type="EMBL" id="BKAD01000014">
    <property type="protein sequence ID" value="GEP30476.1"/>
    <property type="molecule type" value="Genomic_DNA"/>
</dbReference>
<feature type="transmembrane region" description="Helical" evidence="1">
    <location>
        <begin position="21"/>
        <end position="44"/>
    </location>
</feature>
<gene>
    <name evidence="2" type="ORF">TPL01_16140</name>
</gene>
<evidence type="ECO:0000313" key="3">
    <source>
        <dbReference type="Proteomes" id="UP000321337"/>
    </source>
</evidence>
<dbReference type="AlphaFoldDB" id="A0A512L7L5"/>
<comment type="caution">
    <text evidence="2">The sequence shown here is derived from an EMBL/GenBank/DDBJ whole genome shotgun (WGS) entry which is preliminary data.</text>
</comment>
<accession>A0A512L7L5</accession>
<evidence type="ECO:0000313" key="2">
    <source>
        <dbReference type="EMBL" id="GEP30476.1"/>
    </source>
</evidence>